<evidence type="ECO:0000313" key="1">
    <source>
        <dbReference type="EMBL" id="MBB5716449.1"/>
    </source>
</evidence>
<organism evidence="1 2">
    <name type="scientific">Sphingomonas aerophila</name>
    <dbReference type="NCBI Taxonomy" id="1344948"/>
    <lineage>
        <taxon>Bacteria</taxon>
        <taxon>Pseudomonadati</taxon>
        <taxon>Pseudomonadota</taxon>
        <taxon>Alphaproteobacteria</taxon>
        <taxon>Sphingomonadales</taxon>
        <taxon>Sphingomonadaceae</taxon>
        <taxon>Sphingomonas</taxon>
    </lineage>
</organism>
<dbReference type="AlphaFoldDB" id="A0A7W9EVL2"/>
<protein>
    <submittedName>
        <fullName evidence="1">Uncharacterized protein</fullName>
    </submittedName>
</protein>
<keyword evidence="2" id="KW-1185">Reference proteome</keyword>
<comment type="caution">
    <text evidence="1">The sequence shown here is derived from an EMBL/GenBank/DDBJ whole genome shotgun (WGS) entry which is preliminary data.</text>
</comment>
<accession>A0A7W9EVL2</accession>
<sequence>MPLYICRMPQDEAQSFYASMLNAMAGLQDDLDANEAPQAAKDLLAEALEECRSDYRVRFSVK</sequence>
<evidence type="ECO:0000313" key="2">
    <source>
        <dbReference type="Proteomes" id="UP000546200"/>
    </source>
</evidence>
<dbReference type="EMBL" id="JACIJK010000011">
    <property type="protein sequence ID" value="MBB5716449.1"/>
    <property type="molecule type" value="Genomic_DNA"/>
</dbReference>
<gene>
    <name evidence="1" type="ORF">FHS94_003315</name>
</gene>
<reference evidence="1 2" key="1">
    <citation type="submission" date="2020-08" db="EMBL/GenBank/DDBJ databases">
        <title>Genomic Encyclopedia of Type Strains, Phase IV (KMG-IV): sequencing the most valuable type-strain genomes for metagenomic binning, comparative biology and taxonomic classification.</title>
        <authorList>
            <person name="Goeker M."/>
        </authorList>
    </citation>
    <scope>NUCLEOTIDE SEQUENCE [LARGE SCALE GENOMIC DNA]</scope>
    <source>
        <strain evidence="1 2">DSM 100044</strain>
    </source>
</reference>
<proteinExistence type="predicted"/>
<name>A0A7W9EVL2_9SPHN</name>
<dbReference type="Proteomes" id="UP000546200">
    <property type="component" value="Unassembled WGS sequence"/>
</dbReference>